<evidence type="ECO:0000256" key="2">
    <source>
        <dbReference type="ARBA" id="ARBA00023235"/>
    </source>
</evidence>
<proteinExistence type="inferred from homology"/>
<dbReference type="PROSITE" id="PS50889">
    <property type="entry name" value="S4"/>
    <property type="match status" value="1"/>
</dbReference>
<evidence type="ECO:0000256" key="4">
    <source>
        <dbReference type="RuleBase" id="RU003887"/>
    </source>
</evidence>
<dbReference type="PANTHER" id="PTHR47683">
    <property type="entry name" value="PSEUDOURIDINE SYNTHASE FAMILY PROTEIN-RELATED"/>
    <property type="match status" value="1"/>
</dbReference>
<gene>
    <name evidence="6" type="ORF">A2851_00715</name>
</gene>
<dbReference type="EC" id="5.4.99.-" evidence="4"/>
<keyword evidence="2 4" id="KW-0413">Isomerase</keyword>
<dbReference type="Gene3D" id="3.30.70.580">
    <property type="entry name" value="Pseudouridine synthase I, catalytic domain, N-terminal subdomain"/>
    <property type="match status" value="1"/>
</dbReference>
<dbReference type="CDD" id="cd00165">
    <property type="entry name" value="S4"/>
    <property type="match status" value="1"/>
</dbReference>
<dbReference type="Gene3D" id="3.10.290.10">
    <property type="entry name" value="RNA-binding S4 domain"/>
    <property type="match status" value="1"/>
</dbReference>
<name>A0A1F6CTM3_9BACT</name>
<dbReference type="InterPro" id="IPR050343">
    <property type="entry name" value="RsuA_PseudoU_synthase"/>
</dbReference>
<dbReference type="InterPro" id="IPR002942">
    <property type="entry name" value="S4_RNA-bd"/>
</dbReference>
<dbReference type="GO" id="GO:0120159">
    <property type="term" value="F:rRNA pseudouridine synthase activity"/>
    <property type="evidence" value="ECO:0007669"/>
    <property type="project" value="UniProtKB-ARBA"/>
</dbReference>
<feature type="domain" description="RNA-binding S4" evidence="5">
    <location>
        <begin position="1"/>
        <end position="64"/>
    </location>
</feature>
<comment type="caution">
    <text evidence="6">The sequence shown here is derived from an EMBL/GenBank/DDBJ whole genome shotgun (WGS) entry which is preliminary data.</text>
</comment>
<dbReference type="GO" id="GO:0000455">
    <property type="term" value="P:enzyme-directed rRNA pseudouridine synthesis"/>
    <property type="evidence" value="ECO:0007669"/>
    <property type="project" value="UniProtKB-ARBA"/>
</dbReference>
<dbReference type="InterPro" id="IPR020094">
    <property type="entry name" value="TruA/RsuA/RluB/E/F_N"/>
</dbReference>
<evidence type="ECO:0000256" key="1">
    <source>
        <dbReference type="ARBA" id="ARBA00008348"/>
    </source>
</evidence>
<dbReference type="InterPro" id="IPR000748">
    <property type="entry name" value="PsdUridine_synth_RsuA/RluB/E/F"/>
</dbReference>
<dbReference type="AlphaFoldDB" id="A0A1F6CTM3"/>
<evidence type="ECO:0000256" key="3">
    <source>
        <dbReference type="PROSITE-ProRule" id="PRU00182"/>
    </source>
</evidence>
<dbReference type="SUPFAM" id="SSF55174">
    <property type="entry name" value="Alpha-L RNA-binding motif"/>
    <property type="match status" value="1"/>
</dbReference>
<dbReference type="Proteomes" id="UP000176863">
    <property type="component" value="Unassembled WGS sequence"/>
</dbReference>
<dbReference type="STRING" id="1798480.A2851_00715"/>
<dbReference type="NCBIfam" id="TIGR00093">
    <property type="entry name" value="pseudouridine synthase"/>
    <property type="match status" value="1"/>
</dbReference>
<evidence type="ECO:0000259" key="5">
    <source>
        <dbReference type="SMART" id="SM00363"/>
    </source>
</evidence>
<dbReference type="InterPro" id="IPR006145">
    <property type="entry name" value="PsdUridine_synth_RsuA/RluA"/>
</dbReference>
<sequence>MRINKYLALQKYCTRREADKLIEKGLVSINGRAAVLGDKVKEKDKVEVKWRQTKYRYFAYNKPRGIITNVPQEGEEDIASILPIPGVFALGRLDKDSYGLIILTDDGRITDALLNPEYAHEKEYEVMTTEPLPNNFKPKMEKGIDIGGYLTRPCKVEILGDRKFTITLTEGKKHQIRRMCGFFGLATSHLERKRIMNIKLAGLKPGEHRPIKGAELDTFLKSLGF</sequence>
<organism evidence="6 7">
    <name type="scientific">Candidatus Kaiserbacteria bacterium RIFCSPHIGHO2_01_FULL_53_29</name>
    <dbReference type="NCBI Taxonomy" id="1798480"/>
    <lineage>
        <taxon>Bacteria</taxon>
        <taxon>Candidatus Kaiseribacteriota</taxon>
    </lineage>
</organism>
<keyword evidence="3" id="KW-0694">RNA-binding</keyword>
<dbReference type="PANTHER" id="PTHR47683:SF2">
    <property type="entry name" value="RNA-BINDING S4 DOMAIN-CONTAINING PROTEIN"/>
    <property type="match status" value="1"/>
</dbReference>
<dbReference type="Pfam" id="PF01479">
    <property type="entry name" value="S4"/>
    <property type="match status" value="1"/>
</dbReference>
<dbReference type="InterPro" id="IPR018496">
    <property type="entry name" value="PsdUridine_synth_RsuA/RluB_CS"/>
</dbReference>
<dbReference type="GO" id="GO:0003723">
    <property type="term" value="F:RNA binding"/>
    <property type="evidence" value="ECO:0007669"/>
    <property type="project" value="UniProtKB-KW"/>
</dbReference>
<comment type="similarity">
    <text evidence="1 4">Belongs to the pseudouridine synthase RsuA family.</text>
</comment>
<dbReference type="SUPFAM" id="SSF55120">
    <property type="entry name" value="Pseudouridine synthase"/>
    <property type="match status" value="1"/>
</dbReference>
<accession>A0A1F6CTM3</accession>
<dbReference type="SMART" id="SM00363">
    <property type="entry name" value="S4"/>
    <property type="match status" value="1"/>
</dbReference>
<dbReference type="PROSITE" id="PS01149">
    <property type="entry name" value="PSI_RSU"/>
    <property type="match status" value="1"/>
</dbReference>
<dbReference type="InterPro" id="IPR020103">
    <property type="entry name" value="PsdUridine_synth_cat_dom_sf"/>
</dbReference>
<evidence type="ECO:0000313" key="7">
    <source>
        <dbReference type="Proteomes" id="UP000176863"/>
    </source>
</evidence>
<protein>
    <recommendedName>
        <fullName evidence="4">Pseudouridine synthase</fullName>
        <ecNumber evidence="4">5.4.99.-</ecNumber>
    </recommendedName>
</protein>
<dbReference type="InterPro" id="IPR036986">
    <property type="entry name" value="S4_RNA-bd_sf"/>
</dbReference>
<reference evidence="6 7" key="1">
    <citation type="journal article" date="2016" name="Nat. Commun.">
        <title>Thousands of microbial genomes shed light on interconnected biogeochemical processes in an aquifer system.</title>
        <authorList>
            <person name="Anantharaman K."/>
            <person name="Brown C.T."/>
            <person name="Hug L.A."/>
            <person name="Sharon I."/>
            <person name="Castelle C.J."/>
            <person name="Probst A.J."/>
            <person name="Thomas B.C."/>
            <person name="Singh A."/>
            <person name="Wilkins M.J."/>
            <person name="Karaoz U."/>
            <person name="Brodie E.L."/>
            <person name="Williams K.H."/>
            <person name="Hubbard S.S."/>
            <person name="Banfield J.F."/>
        </authorList>
    </citation>
    <scope>NUCLEOTIDE SEQUENCE [LARGE SCALE GENOMIC DNA]</scope>
</reference>
<dbReference type="Pfam" id="PF00849">
    <property type="entry name" value="PseudoU_synth_2"/>
    <property type="match status" value="1"/>
</dbReference>
<evidence type="ECO:0000313" key="6">
    <source>
        <dbReference type="EMBL" id="OGG52519.1"/>
    </source>
</evidence>
<dbReference type="EMBL" id="MFKT01000028">
    <property type="protein sequence ID" value="OGG52519.1"/>
    <property type="molecule type" value="Genomic_DNA"/>
</dbReference>
<dbReference type="InterPro" id="IPR042092">
    <property type="entry name" value="PsdUridine_s_RsuA/RluB/E/F_cat"/>
</dbReference>
<dbReference type="Gene3D" id="3.30.70.1560">
    <property type="entry name" value="Alpha-L RNA-binding motif"/>
    <property type="match status" value="1"/>
</dbReference>